<evidence type="ECO:0000313" key="3">
    <source>
        <dbReference type="EMBL" id="QGR19900.1"/>
    </source>
</evidence>
<evidence type="ECO:0000256" key="1">
    <source>
        <dbReference type="ARBA" id="ARBA00029440"/>
    </source>
</evidence>
<dbReference type="SUPFAM" id="SSF54909">
    <property type="entry name" value="Dimeric alpha+beta barrel"/>
    <property type="match status" value="1"/>
</dbReference>
<keyword evidence="4" id="KW-1185">Reference proteome</keyword>
<dbReference type="GeneID" id="42798975"/>
<organism evidence="3 4">
    <name type="scientific">Stygiolobus azoricus</name>
    <dbReference type="NCBI Taxonomy" id="41675"/>
    <lineage>
        <taxon>Archaea</taxon>
        <taxon>Thermoproteota</taxon>
        <taxon>Thermoprotei</taxon>
        <taxon>Sulfolobales</taxon>
        <taxon>Sulfolobaceae</taxon>
        <taxon>Stygiolobus</taxon>
    </lineage>
</organism>
<dbReference type="InterPro" id="IPR019887">
    <property type="entry name" value="Tscrpt_reg_AsnC/Lrp_C"/>
</dbReference>
<dbReference type="Pfam" id="PF01037">
    <property type="entry name" value="AsnC_trans_reg"/>
    <property type="match status" value="1"/>
</dbReference>
<comment type="pathway">
    <text evidence="1">Amino-acid biosynthesis.</text>
</comment>
<evidence type="ECO:0000259" key="2">
    <source>
        <dbReference type="Pfam" id="PF01037"/>
    </source>
</evidence>
<name>A0A650CPX5_9CREN</name>
<sequence length="75" mass="8260">MGVKAYVLIVTTVGKETDVANEVKKINGVKEANPVYGEYDVVIEINAENLDELNKVIAQIRKNSAILRTVTLIVM</sequence>
<evidence type="ECO:0000313" key="4">
    <source>
        <dbReference type="Proteomes" id="UP000423396"/>
    </source>
</evidence>
<accession>A0A650CPX5</accession>
<dbReference type="RefSeq" id="WP_156007152.1">
    <property type="nucleotide sequence ID" value="NZ_CP045483.1"/>
</dbReference>
<gene>
    <name evidence="3" type="ORF">D1868_07850</name>
</gene>
<proteinExistence type="predicted"/>
<dbReference type="Gene3D" id="3.30.70.920">
    <property type="match status" value="1"/>
</dbReference>
<dbReference type="InterPro" id="IPR011008">
    <property type="entry name" value="Dimeric_a/b-barrel"/>
</dbReference>
<dbReference type="Proteomes" id="UP000423396">
    <property type="component" value="Chromosome"/>
</dbReference>
<dbReference type="EMBL" id="CP045483">
    <property type="protein sequence ID" value="QGR19900.1"/>
    <property type="molecule type" value="Genomic_DNA"/>
</dbReference>
<dbReference type="OrthoDB" id="8136at2157"/>
<feature type="domain" description="Transcription regulator AsnC/Lrp ligand binding" evidence="2">
    <location>
        <begin position="10"/>
        <end position="75"/>
    </location>
</feature>
<protein>
    <submittedName>
        <fullName evidence="3">Lrp/AsnC family transcriptional regulator</fullName>
    </submittedName>
</protein>
<dbReference type="KEGG" id="sazo:D1868_07850"/>
<reference evidence="3 4" key="1">
    <citation type="submission" date="2019-10" db="EMBL/GenBank/DDBJ databases">
        <title>Genome Sequences from Six Type Strain Members of the Archaeal Family Sulfolobaceae: Acidianus ambivalens, Acidianus infernus, Metallosphaera prunae, Stygiolobus azoricus, Sulfolobus metallicus, and Sulfurisphaera ohwakuensis.</title>
        <authorList>
            <person name="Counts J.A."/>
            <person name="Kelly R.M."/>
        </authorList>
    </citation>
    <scope>NUCLEOTIDE SEQUENCE [LARGE SCALE GENOMIC DNA]</scope>
    <source>
        <strain evidence="3 4">FC6</strain>
    </source>
</reference>
<dbReference type="AlphaFoldDB" id="A0A650CPX5"/>